<keyword evidence="4" id="KW-0804">Transcription</keyword>
<dbReference type="GeneID" id="55492051"/>
<reference evidence="6 7" key="1">
    <citation type="submission" date="2015-09" db="EMBL/GenBank/DDBJ databases">
        <authorList>
            <consortium name="Swine Surveillance"/>
        </authorList>
    </citation>
    <scope>NUCLEOTIDE SEQUENCE [LARGE SCALE GENOMIC DNA]</scope>
    <source>
        <strain evidence="6 7">CECT 4292</strain>
    </source>
</reference>
<dbReference type="Gene3D" id="1.10.260.40">
    <property type="entry name" value="lambda repressor-like DNA-binding domains"/>
    <property type="match status" value="1"/>
</dbReference>
<dbReference type="EMBL" id="CYPU01000013">
    <property type="protein sequence ID" value="CUH46605.1"/>
    <property type="molecule type" value="Genomic_DNA"/>
</dbReference>
<dbReference type="CDD" id="cd01392">
    <property type="entry name" value="HTH_LacI"/>
    <property type="match status" value="1"/>
</dbReference>
<dbReference type="Gene3D" id="3.40.50.2300">
    <property type="match status" value="2"/>
</dbReference>
<dbReference type="PROSITE" id="PS00356">
    <property type="entry name" value="HTH_LACI_1"/>
    <property type="match status" value="1"/>
</dbReference>
<dbReference type="Pfam" id="PF00356">
    <property type="entry name" value="LacI"/>
    <property type="match status" value="1"/>
</dbReference>
<dbReference type="InterPro" id="IPR000843">
    <property type="entry name" value="HTH_LacI"/>
</dbReference>
<dbReference type="AlphaFoldDB" id="A0A0P1EXS7"/>
<organism evidence="6 7">
    <name type="scientific">Ruegeria atlantica</name>
    <dbReference type="NCBI Taxonomy" id="81569"/>
    <lineage>
        <taxon>Bacteria</taxon>
        <taxon>Pseudomonadati</taxon>
        <taxon>Pseudomonadota</taxon>
        <taxon>Alphaproteobacteria</taxon>
        <taxon>Rhodobacterales</taxon>
        <taxon>Roseobacteraceae</taxon>
        <taxon>Ruegeria</taxon>
    </lineage>
</organism>
<gene>
    <name evidence="6" type="primary">cytR_1</name>
    <name evidence="6" type="ORF">RUA4292_00771</name>
</gene>
<dbReference type="Proteomes" id="UP000050783">
    <property type="component" value="Unassembled WGS sequence"/>
</dbReference>
<evidence type="ECO:0000259" key="5">
    <source>
        <dbReference type="PROSITE" id="PS50932"/>
    </source>
</evidence>
<dbReference type="GO" id="GO:0000976">
    <property type="term" value="F:transcription cis-regulatory region binding"/>
    <property type="evidence" value="ECO:0007669"/>
    <property type="project" value="TreeGrafter"/>
</dbReference>
<evidence type="ECO:0000256" key="2">
    <source>
        <dbReference type="ARBA" id="ARBA00023015"/>
    </source>
</evidence>
<evidence type="ECO:0000256" key="3">
    <source>
        <dbReference type="ARBA" id="ARBA00023125"/>
    </source>
</evidence>
<feature type="domain" description="HTH lacI-type" evidence="5">
    <location>
        <begin position="6"/>
        <end position="60"/>
    </location>
</feature>
<dbReference type="GO" id="GO:0003700">
    <property type="term" value="F:DNA-binding transcription factor activity"/>
    <property type="evidence" value="ECO:0007669"/>
    <property type="project" value="TreeGrafter"/>
</dbReference>
<dbReference type="Pfam" id="PF13377">
    <property type="entry name" value="Peripla_BP_3"/>
    <property type="match status" value="1"/>
</dbReference>
<evidence type="ECO:0000313" key="6">
    <source>
        <dbReference type="EMBL" id="CUH46605.1"/>
    </source>
</evidence>
<dbReference type="PROSITE" id="PS50932">
    <property type="entry name" value="HTH_LACI_2"/>
    <property type="match status" value="1"/>
</dbReference>
<dbReference type="PANTHER" id="PTHR30146:SF151">
    <property type="entry name" value="HTH-TYPE TRANSCRIPTIONAL REPRESSOR CYTR"/>
    <property type="match status" value="1"/>
</dbReference>
<keyword evidence="1" id="KW-0678">Repressor</keyword>
<dbReference type="InterPro" id="IPR046335">
    <property type="entry name" value="LacI/GalR-like_sensor"/>
</dbReference>
<dbReference type="InterPro" id="IPR010982">
    <property type="entry name" value="Lambda_DNA-bd_dom_sf"/>
</dbReference>
<proteinExistence type="predicted"/>
<evidence type="ECO:0000256" key="1">
    <source>
        <dbReference type="ARBA" id="ARBA00022491"/>
    </source>
</evidence>
<name>A0A0P1EXS7_9RHOB</name>
<evidence type="ECO:0000256" key="4">
    <source>
        <dbReference type="ARBA" id="ARBA00023163"/>
    </source>
</evidence>
<dbReference type="SUPFAM" id="SSF53822">
    <property type="entry name" value="Periplasmic binding protein-like I"/>
    <property type="match status" value="1"/>
</dbReference>
<sequence>MAKKPATVQDVAKAAQVSTATVSRALRKPELLTENTKKAVFEAIKSTGYRVNRAARNLRTRRAGAILVLVPNLAKPFFSAVLSGINDGFAESGLEVLITDSEGKPILEGDLAGRFLDGSIDGVISLDGSLSKSVLDHCRAANVAEKIVFACEWTSDPFFPSIRSDNVKGARLAIRHLHQMGHRNIAHVTGPEGNVLTGARRSGMHEERERLNLPSRPEWIIRGDFSLESGHAAASQILAMQERPSAVFCAADMVAFGLISGLRQGGVSVPQDISVVGFDDIEMSEFYVPALTTIRQDRHEIGMQAAERLLRRLSGHSDDNDFVAVDVELIVRDSVLPLSSAH</sequence>
<dbReference type="RefSeq" id="WP_058276416.1">
    <property type="nucleotide sequence ID" value="NZ_CYPU01000013.1"/>
</dbReference>
<accession>A0A0P1EXS7</accession>
<keyword evidence="3" id="KW-0238">DNA-binding</keyword>
<protein>
    <submittedName>
        <fullName evidence="6">HTH-type transcriptional repressor CytR</fullName>
    </submittedName>
</protein>
<dbReference type="OrthoDB" id="60111at2"/>
<dbReference type="SMART" id="SM00354">
    <property type="entry name" value="HTH_LACI"/>
    <property type="match status" value="1"/>
</dbReference>
<keyword evidence="2" id="KW-0805">Transcription regulation</keyword>
<evidence type="ECO:0000313" key="7">
    <source>
        <dbReference type="Proteomes" id="UP000050783"/>
    </source>
</evidence>
<dbReference type="InterPro" id="IPR028082">
    <property type="entry name" value="Peripla_BP_I"/>
</dbReference>
<dbReference type="CDD" id="cd06284">
    <property type="entry name" value="PBP1_LacI-like"/>
    <property type="match status" value="1"/>
</dbReference>
<dbReference type="PANTHER" id="PTHR30146">
    <property type="entry name" value="LACI-RELATED TRANSCRIPTIONAL REPRESSOR"/>
    <property type="match status" value="1"/>
</dbReference>
<dbReference type="SUPFAM" id="SSF47413">
    <property type="entry name" value="lambda repressor-like DNA-binding domains"/>
    <property type="match status" value="1"/>
</dbReference>